<organism evidence="1 2">
    <name type="scientific">Echinococcus multilocularis</name>
    <name type="common">Fox tapeworm</name>
    <dbReference type="NCBI Taxonomy" id="6211"/>
    <lineage>
        <taxon>Eukaryota</taxon>
        <taxon>Metazoa</taxon>
        <taxon>Spiralia</taxon>
        <taxon>Lophotrochozoa</taxon>
        <taxon>Platyhelminthes</taxon>
        <taxon>Cestoda</taxon>
        <taxon>Eucestoda</taxon>
        <taxon>Cyclophyllidea</taxon>
        <taxon>Taeniidae</taxon>
        <taxon>Echinococcus</taxon>
    </lineage>
</organism>
<evidence type="ECO:0000313" key="1">
    <source>
        <dbReference type="EMBL" id="CDS43483.1"/>
    </source>
</evidence>
<dbReference type="EMBL" id="LN902848">
    <property type="protein sequence ID" value="CDS43483.1"/>
    <property type="molecule type" value="Genomic_DNA"/>
</dbReference>
<dbReference type="Proteomes" id="UP000017246">
    <property type="component" value="Unassembled WGS sequence"/>
</dbReference>
<name>A0A068YMW3_ECHMU</name>
<accession>A0A068YMW3</accession>
<protein>
    <submittedName>
        <fullName evidence="1">Uncharacterized protein</fullName>
    </submittedName>
</protein>
<dbReference type="AlphaFoldDB" id="A0A068YMW3"/>
<reference evidence="1" key="2">
    <citation type="submission" date="2015-11" db="EMBL/GenBank/DDBJ databases">
        <authorList>
            <person name="Zhang Y."/>
            <person name="Guo Z."/>
        </authorList>
    </citation>
    <scope>NUCLEOTIDE SEQUENCE</scope>
</reference>
<proteinExistence type="predicted"/>
<gene>
    <name evidence="1" type="ORF">EmuJ_001125200</name>
</gene>
<sequence length="86" mass="9933">MRNAMKKREREEGNFSSASVAATSIAWKWKKTCTLSGIKCYLRTLCSIRCFLVSFGKKQSPSLKKRSKVVDWHALPKTWRADSRFC</sequence>
<reference evidence="1" key="1">
    <citation type="journal article" date="2013" name="Nature">
        <title>The genomes of four tapeworm species reveal adaptations to parasitism.</title>
        <authorList>
            <person name="Tsai I.J."/>
            <person name="Zarowiecki M."/>
            <person name="Holroyd N."/>
            <person name="Garciarrubio A."/>
            <person name="Sanchez-Flores A."/>
            <person name="Brooks K.L."/>
            <person name="Tracey A."/>
            <person name="Bobes R.J."/>
            <person name="Fragoso G."/>
            <person name="Sciutto E."/>
            <person name="Aslett M."/>
            <person name="Beasley H."/>
            <person name="Bennett H.M."/>
            <person name="Cai J."/>
            <person name="Camicia F."/>
            <person name="Clark R."/>
            <person name="Cucher M."/>
            <person name="De Silva N."/>
            <person name="Day T.A."/>
            <person name="Deplazes P."/>
            <person name="Estrada K."/>
            <person name="Fernandez C."/>
            <person name="Holland P.W."/>
            <person name="Hou J."/>
            <person name="Hu S."/>
            <person name="Huckvale T."/>
            <person name="Hung S.S."/>
            <person name="Kamenetzky L."/>
            <person name="Keane J.A."/>
            <person name="Kiss F."/>
            <person name="Koziol U."/>
            <person name="Lambert O."/>
            <person name="Liu K."/>
            <person name="Luo X."/>
            <person name="Luo Y."/>
            <person name="Macchiaroli N."/>
            <person name="Nichol S."/>
            <person name="Paps J."/>
            <person name="Parkinson J."/>
            <person name="Pouchkina-Stantcheva N."/>
            <person name="Riddiford N."/>
            <person name="Rosenzvit M."/>
            <person name="Salinas G."/>
            <person name="Wasmuth J.D."/>
            <person name="Zamanian M."/>
            <person name="Zheng Y."/>
            <person name="Cai X."/>
            <person name="Soberon X."/>
            <person name="Olson P.D."/>
            <person name="Laclette J.P."/>
            <person name="Brehm K."/>
            <person name="Berriman M."/>
            <person name="Garciarrubio A."/>
            <person name="Bobes R.J."/>
            <person name="Fragoso G."/>
            <person name="Sanchez-Flores A."/>
            <person name="Estrada K."/>
            <person name="Cevallos M.A."/>
            <person name="Morett E."/>
            <person name="Gonzalez V."/>
            <person name="Portillo T."/>
            <person name="Ochoa-Leyva A."/>
            <person name="Jose M.V."/>
            <person name="Sciutto E."/>
            <person name="Landa A."/>
            <person name="Jimenez L."/>
            <person name="Valdes V."/>
            <person name="Carrero J.C."/>
            <person name="Larralde C."/>
            <person name="Morales-Montor J."/>
            <person name="Limon-Lason J."/>
            <person name="Soberon X."/>
            <person name="Laclette J.P."/>
        </authorList>
    </citation>
    <scope>NUCLEOTIDE SEQUENCE [LARGE SCALE GENOMIC DNA]</scope>
</reference>
<keyword evidence="2" id="KW-1185">Reference proteome</keyword>
<evidence type="ECO:0000313" key="2">
    <source>
        <dbReference type="Proteomes" id="UP000017246"/>
    </source>
</evidence>